<evidence type="ECO:0000256" key="4">
    <source>
        <dbReference type="ARBA" id="ARBA00022989"/>
    </source>
</evidence>
<gene>
    <name evidence="6" type="ORF">WM2015_2165</name>
</gene>
<dbReference type="OrthoDB" id="9804152at2"/>
<keyword evidence="5" id="KW-0472">Membrane</keyword>
<evidence type="ECO:0000256" key="5">
    <source>
        <dbReference type="ARBA" id="ARBA00023136"/>
    </source>
</evidence>
<comment type="similarity">
    <text evidence="2">Belongs to the LemA family.</text>
</comment>
<evidence type="ECO:0000256" key="2">
    <source>
        <dbReference type="ARBA" id="ARBA00008854"/>
    </source>
</evidence>
<dbReference type="PANTHER" id="PTHR34478:SF2">
    <property type="entry name" value="MEMBRANE PROTEIN"/>
    <property type="match status" value="1"/>
</dbReference>
<organism evidence="6 7">
    <name type="scientific">Wenzhouxiangella marina</name>
    <dbReference type="NCBI Taxonomy" id="1579979"/>
    <lineage>
        <taxon>Bacteria</taxon>
        <taxon>Pseudomonadati</taxon>
        <taxon>Pseudomonadota</taxon>
        <taxon>Gammaproteobacteria</taxon>
        <taxon>Chromatiales</taxon>
        <taxon>Wenzhouxiangellaceae</taxon>
        <taxon>Wenzhouxiangella</taxon>
    </lineage>
</organism>
<comment type="subcellular location">
    <subcellularLocation>
        <location evidence="1">Membrane</location>
        <topology evidence="1">Single-pass membrane protein</topology>
    </subcellularLocation>
</comment>
<reference evidence="6 7" key="1">
    <citation type="submission" date="2015-07" db="EMBL/GenBank/DDBJ databases">
        <authorList>
            <person name="Noorani M."/>
        </authorList>
    </citation>
    <scope>NUCLEOTIDE SEQUENCE [LARGE SCALE GENOMIC DNA]</scope>
    <source>
        <strain evidence="6 7">KCTC 42284</strain>
    </source>
</reference>
<accession>A0A0K0XXW8</accession>
<dbReference type="Pfam" id="PF04011">
    <property type="entry name" value="LemA"/>
    <property type="match status" value="1"/>
</dbReference>
<dbReference type="STRING" id="1579979.WM2015_2165"/>
<keyword evidence="7" id="KW-1185">Reference proteome</keyword>
<dbReference type="InterPro" id="IPR007156">
    <property type="entry name" value="MamQ_LemA"/>
</dbReference>
<dbReference type="KEGG" id="wma:WM2015_2165"/>
<dbReference type="EMBL" id="CP012154">
    <property type="protein sequence ID" value="AKS42528.1"/>
    <property type="molecule type" value="Genomic_DNA"/>
</dbReference>
<dbReference type="SUPFAM" id="SSF140478">
    <property type="entry name" value="LemA-like"/>
    <property type="match status" value="1"/>
</dbReference>
<proteinExistence type="inferred from homology"/>
<dbReference type="GO" id="GO:0016020">
    <property type="term" value="C:membrane"/>
    <property type="evidence" value="ECO:0007669"/>
    <property type="project" value="UniProtKB-SubCell"/>
</dbReference>
<evidence type="ECO:0000313" key="7">
    <source>
        <dbReference type="Proteomes" id="UP000066624"/>
    </source>
</evidence>
<dbReference type="Gene3D" id="1.20.1440.20">
    <property type="entry name" value="LemA-like domain"/>
    <property type="match status" value="1"/>
</dbReference>
<keyword evidence="4" id="KW-1133">Transmembrane helix</keyword>
<dbReference type="RefSeq" id="WP_049726082.1">
    <property type="nucleotide sequence ID" value="NZ_CP012154.1"/>
</dbReference>
<dbReference type="Proteomes" id="UP000066624">
    <property type="component" value="Chromosome"/>
</dbReference>
<evidence type="ECO:0000256" key="3">
    <source>
        <dbReference type="ARBA" id="ARBA00022692"/>
    </source>
</evidence>
<dbReference type="InterPro" id="IPR023353">
    <property type="entry name" value="LemA-like_dom_sf"/>
</dbReference>
<dbReference type="PANTHER" id="PTHR34478">
    <property type="entry name" value="PROTEIN LEMA"/>
    <property type="match status" value="1"/>
</dbReference>
<protein>
    <submittedName>
        <fullName evidence="6">Membrane protein</fullName>
    </submittedName>
</protein>
<name>A0A0K0XXW8_9GAMM</name>
<dbReference type="PATRIC" id="fig|1579979.3.peg.2212"/>
<dbReference type="AlphaFoldDB" id="A0A0K0XXW8"/>
<keyword evidence="3" id="KW-0812">Transmembrane</keyword>
<sequence length="183" mass="20867">MEWIIGLALAALLAWAIWTYNRLVMRRNRVATAWSDVDVQLTRRHDLVPNLVKVVRAYAGHEKDTLEEVTRLRSEAVSTDSPARLGQIENDLEQLLSRLLVLKENYPDLKASDNFIQLSEQLVEVEDHLQYARRYYNGAVRDLNTQIAQFPDLIIARAMGFKEAEFYRADAGHRASVSVGALS</sequence>
<evidence type="ECO:0000256" key="1">
    <source>
        <dbReference type="ARBA" id="ARBA00004167"/>
    </source>
</evidence>
<evidence type="ECO:0000313" key="6">
    <source>
        <dbReference type="EMBL" id="AKS42528.1"/>
    </source>
</evidence>